<keyword evidence="1" id="KW-0732">Signal</keyword>
<evidence type="ECO:0000313" key="3">
    <source>
        <dbReference type="Proteomes" id="UP000001399"/>
    </source>
</evidence>
<dbReference type="KEGG" id="rva:Rvan_0449"/>
<proteinExistence type="predicted"/>
<name>E3I8A6_RHOVT</name>
<dbReference type="eggNOG" id="ENOG5033B2H">
    <property type="taxonomic scope" value="Bacteria"/>
</dbReference>
<sequence length="148" mass="16242">MKCILPRTMPYPKIAATVLGALAVAVVFCAGCSKATAETIDVYDDHGGSVVAYDQRWAGLARRGVNVRIIGPCQSACTVLLRHIPRSRICVTPAASFGFHLAKRQRGTDILRAGYAPDIMGWINRHGGLTPDFIWMSAPDTYRFFRKC</sequence>
<keyword evidence="3" id="KW-1185">Reference proteome</keyword>
<dbReference type="AlphaFoldDB" id="E3I8A6"/>
<organism evidence="2 3">
    <name type="scientific">Rhodomicrobium vannielii (strain ATCC 17100 / DSM 162 / LMG 4299 / NCIMB 10020 / ATH 3.1.1)</name>
    <dbReference type="NCBI Taxonomy" id="648757"/>
    <lineage>
        <taxon>Bacteria</taxon>
        <taxon>Pseudomonadati</taxon>
        <taxon>Pseudomonadota</taxon>
        <taxon>Alphaproteobacteria</taxon>
        <taxon>Hyphomicrobiales</taxon>
        <taxon>Hyphomicrobiaceae</taxon>
        <taxon>Rhodomicrobium</taxon>
    </lineage>
</organism>
<dbReference type="EMBL" id="CP002292">
    <property type="protein sequence ID" value="ADP69731.1"/>
    <property type="molecule type" value="Genomic_DNA"/>
</dbReference>
<evidence type="ECO:0000313" key="2">
    <source>
        <dbReference type="EMBL" id="ADP69731.1"/>
    </source>
</evidence>
<dbReference type="Proteomes" id="UP000001399">
    <property type="component" value="Chromosome"/>
</dbReference>
<feature type="chain" id="PRO_5003170830" description="Lipoprotein" evidence="1">
    <location>
        <begin position="38"/>
        <end position="148"/>
    </location>
</feature>
<reference evidence="3" key="1">
    <citation type="journal article" date="2011" name="J. Bacteriol.">
        <title>Genome sequences of eight morphologically diverse alphaproteobacteria.</title>
        <authorList>
            <consortium name="US DOE Joint Genome Institute"/>
            <person name="Brown P.J."/>
            <person name="Kysela D.T."/>
            <person name="Buechlein A."/>
            <person name="Hemmerich C."/>
            <person name="Brun Y.V."/>
        </authorList>
    </citation>
    <scope>NUCLEOTIDE SEQUENCE [LARGE SCALE GENOMIC DNA]</scope>
    <source>
        <strain evidence="3">ATCC 17100 / ATH 3.1.1 / DSM 162 / LMG 4299</strain>
    </source>
</reference>
<protein>
    <recommendedName>
        <fullName evidence="4">Lipoprotein</fullName>
    </recommendedName>
</protein>
<evidence type="ECO:0008006" key="4">
    <source>
        <dbReference type="Google" id="ProtNLM"/>
    </source>
</evidence>
<gene>
    <name evidence="2" type="ordered locus">Rvan_0449</name>
</gene>
<evidence type="ECO:0000256" key="1">
    <source>
        <dbReference type="SAM" id="SignalP"/>
    </source>
</evidence>
<dbReference type="HOGENOM" id="CLU_109713_0_0_5"/>
<feature type="signal peptide" evidence="1">
    <location>
        <begin position="1"/>
        <end position="37"/>
    </location>
</feature>
<accession>E3I8A6</accession>